<accession>A0ABV2N1E1</accession>
<dbReference type="InterPro" id="IPR037128">
    <property type="entry name" value="Quinolinate_PRibosylTase_N_sf"/>
</dbReference>
<evidence type="ECO:0000256" key="6">
    <source>
        <dbReference type="ARBA" id="ARBA00022676"/>
    </source>
</evidence>
<comment type="similarity">
    <text evidence="3 9">Belongs to the NadC/ModD family.</text>
</comment>
<organism evidence="12 13">
    <name type="scientific">Aquamicrobium terrae</name>
    <dbReference type="NCBI Taxonomy" id="1324945"/>
    <lineage>
        <taxon>Bacteria</taxon>
        <taxon>Pseudomonadati</taxon>
        <taxon>Pseudomonadota</taxon>
        <taxon>Alphaproteobacteria</taxon>
        <taxon>Hyphomicrobiales</taxon>
        <taxon>Phyllobacteriaceae</taxon>
        <taxon>Aquamicrobium</taxon>
    </lineage>
</organism>
<dbReference type="Gene3D" id="3.20.20.70">
    <property type="entry name" value="Aldolase class I"/>
    <property type="match status" value="1"/>
</dbReference>
<dbReference type="EC" id="2.4.2.19" evidence="4"/>
<dbReference type="InterPro" id="IPR036068">
    <property type="entry name" value="Nicotinate_pribotase-like_C"/>
</dbReference>
<evidence type="ECO:0000256" key="7">
    <source>
        <dbReference type="ARBA" id="ARBA00022679"/>
    </source>
</evidence>
<evidence type="ECO:0000256" key="9">
    <source>
        <dbReference type="PIRNR" id="PIRNR006250"/>
    </source>
</evidence>
<keyword evidence="7 9" id="KW-0808">Transferase</keyword>
<evidence type="ECO:0000259" key="11">
    <source>
        <dbReference type="Pfam" id="PF02749"/>
    </source>
</evidence>
<feature type="domain" description="Quinolinate phosphoribosyl transferase C-terminal" evidence="10">
    <location>
        <begin position="116"/>
        <end position="281"/>
    </location>
</feature>
<dbReference type="RefSeq" id="WP_354196288.1">
    <property type="nucleotide sequence ID" value="NZ_JBEPML010000010.1"/>
</dbReference>
<proteinExistence type="inferred from homology"/>
<reference evidence="12 13" key="1">
    <citation type="submission" date="2024-06" db="EMBL/GenBank/DDBJ databases">
        <title>Genomic Encyclopedia of Type Strains, Phase IV (KMG-IV): sequencing the most valuable type-strain genomes for metagenomic binning, comparative biology and taxonomic classification.</title>
        <authorList>
            <person name="Goeker M."/>
        </authorList>
    </citation>
    <scope>NUCLEOTIDE SEQUENCE [LARGE SCALE GENOMIC DNA]</scope>
    <source>
        <strain evidence="12 13">DSM 27865</strain>
    </source>
</reference>
<dbReference type="InterPro" id="IPR022412">
    <property type="entry name" value="Quinolinate_PRibosylTrfase_N"/>
</dbReference>
<dbReference type="Proteomes" id="UP001549076">
    <property type="component" value="Unassembled WGS sequence"/>
</dbReference>
<evidence type="ECO:0000256" key="4">
    <source>
        <dbReference type="ARBA" id="ARBA00011944"/>
    </source>
</evidence>
<evidence type="ECO:0000259" key="10">
    <source>
        <dbReference type="Pfam" id="PF01729"/>
    </source>
</evidence>
<dbReference type="PANTHER" id="PTHR32179:SF3">
    <property type="entry name" value="NICOTINATE-NUCLEOTIDE PYROPHOSPHORYLASE [CARBOXYLATING]"/>
    <property type="match status" value="1"/>
</dbReference>
<evidence type="ECO:0000256" key="3">
    <source>
        <dbReference type="ARBA" id="ARBA00009400"/>
    </source>
</evidence>
<dbReference type="InterPro" id="IPR013785">
    <property type="entry name" value="Aldolase_TIM"/>
</dbReference>
<comment type="function">
    <text evidence="1">Involved in the catabolism of quinolinic acid (QA).</text>
</comment>
<comment type="caution">
    <text evidence="12">The sequence shown here is derived from an EMBL/GenBank/DDBJ whole genome shotgun (WGS) entry which is preliminary data.</text>
</comment>
<dbReference type="NCBIfam" id="TIGR00078">
    <property type="entry name" value="nadC"/>
    <property type="match status" value="1"/>
</dbReference>
<sequence length="291" mass="30051">MTSLSTLPSLLYEPLVRAALLEDLGRAGDLTTDAVVPADVVATMVLAARQEGAIAGLDVAASAFTIIDPRVEIRRERPDGSIVAAGDVIATVHGPARALLTAERTALNFLCHLSGIATATSAVVQAVRGHKAQIVCTRKTTPGLRALEKYAVRAGGGANHRFGLDDAVLIKDNHIAIAGDIRTAIARARAGAGHMVRIEVEVDSLEQLEVALAEGVDAVLLDNMSVGQLKQAVAMVGGRALTEASGRVTPRTAPAVAATGVDLISIGWLTHSAPILDIGLDSDAQGHQQAA</sequence>
<dbReference type="InterPro" id="IPR027277">
    <property type="entry name" value="NadC/ModD"/>
</dbReference>
<dbReference type="GO" id="GO:0004514">
    <property type="term" value="F:nicotinate-nucleotide diphosphorylase (carboxylating) activity"/>
    <property type="evidence" value="ECO:0007669"/>
    <property type="project" value="UniProtKB-EC"/>
</dbReference>
<evidence type="ECO:0000256" key="1">
    <source>
        <dbReference type="ARBA" id="ARBA00003237"/>
    </source>
</evidence>
<evidence type="ECO:0000313" key="12">
    <source>
        <dbReference type="EMBL" id="MET3792879.1"/>
    </source>
</evidence>
<feature type="domain" description="Quinolinate phosphoribosyl transferase N-terminal" evidence="11">
    <location>
        <begin position="29"/>
        <end position="114"/>
    </location>
</feature>
<gene>
    <name evidence="12" type="ORF">ABID37_003102</name>
</gene>
<keyword evidence="5" id="KW-0662">Pyridine nucleotide biosynthesis</keyword>
<dbReference type="SUPFAM" id="SSF51690">
    <property type="entry name" value="Nicotinate/Quinolinate PRTase C-terminal domain-like"/>
    <property type="match status" value="1"/>
</dbReference>
<dbReference type="Gene3D" id="3.90.1170.20">
    <property type="entry name" value="Quinolinate phosphoribosyl transferase, N-terminal domain"/>
    <property type="match status" value="1"/>
</dbReference>
<dbReference type="InterPro" id="IPR002638">
    <property type="entry name" value="Quinolinate_PRibosylTrfase_C"/>
</dbReference>
<dbReference type="EMBL" id="JBEPML010000010">
    <property type="protein sequence ID" value="MET3792879.1"/>
    <property type="molecule type" value="Genomic_DNA"/>
</dbReference>
<dbReference type="Pfam" id="PF01729">
    <property type="entry name" value="QRPTase_C"/>
    <property type="match status" value="1"/>
</dbReference>
<evidence type="ECO:0000313" key="13">
    <source>
        <dbReference type="Proteomes" id="UP001549076"/>
    </source>
</evidence>
<dbReference type="CDD" id="cd01572">
    <property type="entry name" value="QPRTase"/>
    <property type="match status" value="1"/>
</dbReference>
<evidence type="ECO:0000256" key="8">
    <source>
        <dbReference type="ARBA" id="ARBA00033102"/>
    </source>
</evidence>
<evidence type="ECO:0000256" key="5">
    <source>
        <dbReference type="ARBA" id="ARBA00022642"/>
    </source>
</evidence>
<name>A0ABV2N1E1_9HYPH</name>
<dbReference type="PIRSF" id="PIRSF006250">
    <property type="entry name" value="NadC_ModD"/>
    <property type="match status" value="1"/>
</dbReference>
<keyword evidence="13" id="KW-1185">Reference proteome</keyword>
<keyword evidence="6 9" id="KW-0328">Glycosyltransferase</keyword>
<protein>
    <recommendedName>
        <fullName evidence="4">nicotinate-nucleotide diphosphorylase (carboxylating)</fullName>
        <ecNumber evidence="4">2.4.2.19</ecNumber>
    </recommendedName>
    <alternativeName>
        <fullName evidence="8">Quinolinate phosphoribosyltransferase [decarboxylating]</fullName>
    </alternativeName>
</protein>
<dbReference type="PANTHER" id="PTHR32179">
    <property type="entry name" value="NICOTINATE-NUCLEOTIDE PYROPHOSPHORYLASE [CARBOXYLATING]"/>
    <property type="match status" value="1"/>
</dbReference>
<evidence type="ECO:0000256" key="2">
    <source>
        <dbReference type="ARBA" id="ARBA00004893"/>
    </source>
</evidence>
<dbReference type="Pfam" id="PF02749">
    <property type="entry name" value="QRPTase_N"/>
    <property type="match status" value="1"/>
</dbReference>
<dbReference type="SUPFAM" id="SSF54675">
    <property type="entry name" value="Nicotinate/Quinolinate PRTase N-terminal domain-like"/>
    <property type="match status" value="1"/>
</dbReference>
<dbReference type="InterPro" id="IPR004393">
    <property type="entry name" value="NadC"/>
</dbReference>
<comment type="pathway">
    <text evidence="2">Cofactor biosynthesis; NAD(+) biosynthesis; nicotinate D-ribonucleotide from quinolinate: step 1/1.</text>
</comment>